<dbReference type="AlphaFoldDB" id="A0AAE1PDG6"/>
<dbReference type="Proteomes" id="UP001292094">
    <property type="component" value="Unassembled WGS sequence"/>
</dbReference>
<gene>
    <name evidence="1" type="ORF">Pmani_022702</name>
</gene>
<evidence type="ECO:0000313" key="2">
    <source>
        <dbReference type="Proteomes" id="UP001292094"/>
    </source>
</evidence>
<organism evidence="1 2">
    <name type="scientific">Petrolisthes manimaculis</name>
    <dbReference type="NCBI Taxonomy" id="1843537"/>
    <lineage>
        <taxon>Eukaryota</taxon>
        <taxon>Metazoa</taxon>
        <taxon>Ecdysozoa</taxon>
        <taxon>Arthropoda</taxon>
        <taxon>Crustacea</taxon>
        <taxon>Multicrustacea</taxon>
        <taxon>Malacostraca</taxon>
        <taxon>Eumalacostraca</taxon>
        <taxon>Eucarida</taxon>
        <taxon>Decapoda</taxon>
        <taxon>Pleocyemata</taxon>
        <taxon>Anomura</taxon>
        <taxon>Galatheoidea</taxon>
        <taxon>Porcellanidae</taxon>
        <taxon>Petrolisthes</taxon>
    </lineage>
</organism>
<proteinExistence type="predicted"/>
<comment type="caution">
    <text evidence="1">The sequence shown here is derived from an EMBL/GenBank/DDBJ whole genome shotgun (WGS) entry which is preliminary data.</text>
</comment>
<accession>A0AAE1PDG6</accession>
<name>A0AAE1PDG6_9EUCA</name>
<protein>
    <submittedName>
        <fullName evidence="1">Uncharacterized protein</fullName>
    </submittedName>
</protein>
<keyword evidence="2" id="KW-1185">Reference proteome</keyword>
<reference evidence="1" key="1">
    <citation type="submission" date="2023-11" db="EMBL/GenBank/DDBJ databases">
        <title>Genome assemblies of two species of porcelain crab, Petrolisthes cinctipes and Petrolisthes manimaculis (Anomura: Porcellanidae).</title>
        <authorList>
            <person name="Angst P."/>
        </authorList>
    </citation>
    <scope>NUCLEOTIDE SEQUENCE</scope>
    <source>
        <strain evidence="1">PB745_02</strain>
        <tissue evidence="1">Gill</tissue>
    </source>
</reference>
<sequence>MMVVIQANVGVRSTAYTLYHHHHHPGAPASRPQAQSHCECVSSGWVSQGRGERLGAPPPGICRVAGDPHTGLNTTQLYNTHTSRGLRKLVFCCY</sequence>
<dbReference type="EMBL" id="JAWZYT010002277">
    <property type="protein sequence ID" value="KAK4305412.1"/>
    <property type="molecule type" value="Genomic_DNA"/>
</dbReference>
<evidence type="ECO:0000313" key="1">
    <source>
        <dbReference type="EMBL" id="KAK4305412.1"/>
    </source>
</evidence>